<dbReference type="Proteomes" id="UP001448207">
    <property type="component" value="Unassembled WGS sequence"/>
</dbReference>
<evidence type="ECO:0000313" key="1">
    <source>
        <dbReference type="EMBL" id="KAL0076789.1"/>
    </source>
</evidence>
<sequence length="56" mass="6451">ICDTNWCTYCDSAVSPFSDSLYCSEECLKKDALAHHPMLGYDFIDLRSFPRNNNQD</sequence>
<protein>
    <submittedName>
        <fullName evidence="1">Uncharacterized protein</fullName>
    </submittedName>
</protein>
<gene>
    <name evidence="1" type="ORF">J3Q64DRAFT_1625489</name>
</gene>
<feature type="non-terminal residue" evidence="1">
    <location>
        <position position="1"/>
    </location>
</feature>
<keyword evidence="2" id="KW-1185">Reference proteome</keyword>
<dbReference type="Pfam" id="PF12855">
    <property type="entry name" value="Ecl1"/>
    <property type="match status" value="1"/>
</dbReference>
<reference evidence="1 2" key="1">
    <citation type="submission" date="2024-04" db="EMBL/GenBank/DDBJ databases">
        <title>Symmetric and asymmetric DNA N6-adenine methylation regulates different biological responses in Mucorales.</title>
        <authorList>
            <consortium name="Lawrence Berkeley National Laboratory"/>
            <person name="Lax C."/>
            <person name="Mondo S.J."/>
            <person name="Osorio-Concepcion M."/>
            <person name="Muszewska A."/>
            <person name="Corrochano-Luque M."/>
            <person name="Gutierrez G."/>
            <person name="Riley R."/>
            <person name="Lipzen A."/>
            <person name="Guo J."/>
            <person name="Hundley H."/>
            <person name="Amirebrahimi M."/>
            <person name="Ng V."/>
            <person name="Lorenzo-Gutierrez D."/>
            <person name="Binder U."/>
            <person name="Yang J."/>
            <person name="Song Y."/>
            <person name="Canovas D."/>
            <person name="Navarro E."/>
            <person name="Freitag M."/>
            <person name="Gabaldon T."/>
            <person name="Grigoriev I.V."/>
            <person name="Corrochano L.M."/>
            <person name="Nicolas F.E."/>
            <person name="Garre V."/>
        </authorList>
    </citation>
    <scope>NUCLEOTIDE SEQUENCE [LARGE SCALE GENOMIC DNA]</scope>
    <source>
        <strain evidence="1 2">L51</strain>
    </source>
</reference>
<feature type="non-terminal residue" evidence="1">
    <location>
        <position position="56"/>
    </location>
</feature>
<accession>A0ABR3AM82</accession>
<evidence type="ECO:0000313" key="2">
    <source>
        <dbReference type="Proteomes" id="UP001448207"/>
    </source>
</evidence>
<dbReference type="InterPro" id="IPR024368">
    <property type="entry name" value="Ecl1/2/3"/>
</dbReference>
<proteinExistence type="predicted"/>
<name>A0ABR3AM82_PHYBL</name>
<dbReference type="EMBL" id="JBCLYO010000030">
    <property type="protein sequence ID" value="KAL0076789.1"/>
    <property type="molecule type" value="Genomic_DNA"/>
</dbReference>
<organism evidence="1 2">
    <name type="scientific">Phycomyces blakesleeanus</name>
    <dbReference type="NCBI Taxonomy" id="4837"/>
    <lineage>
        <taxon>Eukaryota</taxon>
        <taxon>Fungi</taxon>
        <taxon>Fungi incertae sedis</taxon>
        <taxon>Mucoromycota</taxon>
        <taxon>Mucoromycotina</taxon>
        <taxon>Mucoromycetes</taxon>
        <taxon>Mucorales</taxon>
        <taxon>Phycomycetaceae</taxon>
        <taxon>Phycomyces</taxon>
    </lineage>
</organism>
<comment type="caution">
    <text evidence="1">The sequence shown here is derived from an EMBL/GenBank/DDBJ whole genome shotgun (WGS) entry which is preliminary data.</text>
</comment>